<keyword evidence="6" id="KW-1185">Reference proteome</keyword>
<feature type="compositionally biased region" description="Basic and acidic residues" evidence="3">
    <location>
        <begin position="27"/>
        <end position="55"/>
    </location>
</feature>
<evidence type="ECO:0000256" key="1">
    <source>
        <dbReference type="ARBA" id="ARBA00004123"/>
    </source>
</evidence>
<feature type="region of interest" description="Disordered" evidence="3">
    <location>
        <begin position="1"/>
        <end position="133"/>
    </location>
</feature>
<feature type="compositionally biased region" description="Polar residues" evidence="3">
    <location>
        <begin position="471"/>
        <end position="486"/>
    </location>
</feature>
<keyword evidence="2" id="KW-0539">Nucleus</keyword>
<comment type="subcellular location">
    <subcellularLocation>
        <location evidence="1">Nucleus</location>
    </subcellularLocation>
</comment>
<dbReference type="GO" id="GO:0005634">
    <property type="term" value="C:nucleus"/>
    <property type="evidence" value="ECO:0007669"/>
    <property type="project" value="UniProtKB-SubCell"/>
</dbReference>
<feature type="region of interest" description="Disordered" evidence="3">
    <location>
        <begin position="379"/>
        <end position="554"/>
    </location>
</feature>
<feature type="compositionally biased region" description="Low complexity" evidence="3">
    <location>
        <begin position="534"/>
        <end position="547"/>
    </location>
</feature>
<dbReference type="PANTHER" id="PTHR42107">
    <property type="entry name" value="YALI0D24453P"/>
    <property type="match status" value="1"/>
</dbReference>
<feature type="compositionally biased region" description="Low complexity" evidence="3">
    <location>
        <begin position="76"/>
        <end position="92"/>
    </location>
</feature>
<comment type="caution">
    <text evidence="5">The sequence shown here is derived from an EMBL/GenBank/DDBJ whole genome shotgun (WGS) entry which is preliminary data.</text>
</comment>
<organism evidence="5 6">
    <name type="scientific">Linnemannia exigua</name>
    <dbReference type="NCBI Taxonomy" id="604196"/>
    <lineage>
        <taxon>Eukaryota</taxon>
        <taxon>Fungi</taxon>
        <taxon>Fungi incertae sedis</taxon>
        <taxon>Mucoromycota</taxon>
        <taxon>Mortierellomycotina</taxon>
        <taxon>Mortierellomycetes</taxon>
        <taxon>Mortierellales</taxon>
        <taxon>Mortierellaceae</taxon>
        <taxon>Linnemannia</taxon>
    </lineage>
</organism>
<proteinExistence type="predicted"/>
<evidence type="ECO:0000313" key="5">
    <source>
        <dbReference type="EMBL" id="KAG0273166.1"/>
    </source>
</evidence>
<feature type="compositionally biased region" description="Acidic residues" evidence="3">
    <location>
        <begin position="520"/>
        <end position="533"/>
    </location>
</feature>
<feature type="compositionally biased region" description="Basic and acidic residues" evidence="3">
    <location>
        <begin position="63"/>
        <end position="72"/>
    </location>
</feature>
<feature type="compositionally biased region" description="Acidic residues" evidence="3">
    <location>
        <begin position="399"/>
        <end position="410"/>
    </location>
</feature>
<feature type="compositionally biased region" description="Low complexity" evidence="3">
    <location>
        <begin position="502"/>
        <end position="513"/>
    </location>
</feature>
<reference evidence="5" key="1">
    <citation type="journal article" date="2020" name="Fungal Divers.">
        <title>Resolving the Mortierellaceae phylogeny through synthesis of multi-gene phylogenetics and phylogenomics.</title>
        <authorList>
            <person name="Vandepol N."/>
            <person name="Liber J."/>
            <person name="Desiro A."/>
            <person name="Na H."/>
            <person name="Kennedy M."/>
            <person name="Barry K."/>
            <person name="Grigoriev I.V."/>
            <person name="Miller A.N."/>
            <person name="O'Donnell K."/>
            <person name="Stajich J.E."/>
            <person name="Bonito G."/>
        </authorList>
    </citation>
    <scope>NUCLEOTIDE SEQUENCE</scope>
    <source>
        <strain evidence="5">NRRL 28262</strain>
    </source>
</reference>
<sequence>MSSPARPVRQSARQSAIRQQELEAEQEAMRQKTLREEARREKAKQEAALREELARQESLAQLEAERQRREQLGNRSSSRSLSPGALSGSSLSSDDDGLSDDDEDEVEDEDDDEDGEDQANGDDSTDAAVTDESSLRSNASVALIYGFLTKFRPWLRQTCPLREISIEDIESGLTATEANTFIEEIHANLLSNMLNRKKAVDATTWQKVLSETLDGKLKTGELEYDQNPLRYYGDYYLVPTPDRAYILKALIDWVLQEGLVIRQGIDQNHDISRVEPFGFDQARRIYWHFGDGTLVMYRETKGAKKRKPVWETVASNLEELKTLANNFEKTVSKAEKALRERLRVEIIEPEEERAVNEKLKQERQEKKLQRIAELHQLAATRTTRTRSSNRLNAPKYTFDDEEDDFEDDGYDLYRRPSSRRRIQQEGGADSNPGDLSQDQNLHHHQRSEDHFTTDVSNGLGHYGQGPGGNVDSGSRRSSLGQESDSSIRAALQRTRMGDGRVDSASASVSASGSVERDQDGDYNFEEDHDDDEAFSAPSTSATATAPLAPKPEREPESVTAAHVFVASLEDKAKNTPLPVAAVSVAAAPVTPSPPSAAPVLVAPLPAAVAPVVGVDLTHPALSAHVASGMDQDVDMN</sequence>
<evidence type="ECO:0000256" key="3">
    <source>
        <dbReference type="SAM" id="MobiDB-lite"/>
    </source>
</evidence>
<dbReference type="PANTHER" id="PTHR42107:SF1">
    <property type="entry name" value="WHIM1 DOMAIN-CONTAINING PROTEIN"/>
    <property type="match status" value="1"/>
</dbReference>
<protein>
    <recommendedName>
        <fullName evidence="4">DDT domain-containing protein</fullName>
    </recommendedName>
</protein>
<dbReference type="EMBL" id="JAAAIL010000790">
    <property type="protein sequence ID" value="KAG0273166.1"/>
    <property type="molecule type" value="Genomic_DNA"/>
</dbReference>
<feature type="compositionally biased region" description="Low complexity" evidence="3">
    <location>
        <begin position="379"/>
        <end position="392"/>
    </location>
</feature>
<dbReference type="InterPro" id="IPR018501">
    <property type="entry name" value="DDT_dom"/>
</dbReference>
<dbReference type="AlphaFoldDB" id="A0AAD4H5G8"/>
<evidence type="ECO:0000313" key="6">
    <source>
        <dbReference type="Proteomes" id="UP001194580"/>
    </source>
</evidence>
<feature type="compositionally biased region" description="Acidic residues" evidence="3">
    <location>
        <begin position="93"/>
        <end position="125"/>
    </location>
</feature>
<evidence type="ECO:0000259" key="4">
    <source>
        <dbReference type="PROSITE" id="PS50827"/>
    </source>
</evidence>
<feature type="domain" description="DDT" evidence="4">
    <location>
        <begin position="135"/>
        <end position="199"/>
    </location>
</feature>
<evidence type="ECO:0000256" key="2">
    <source>
        <dbReference type="ARBA" id="ARBA00023242"/>
    </source>
</evidence>
<dbReference type="PROSITE" id="PS50827">
    <property type="entry name" value="DDT"/>
    <property type="match status" value="1"/>
</dbReference>
<name>A0AAD4H5G8_9FUNG</name>
<gene>
    <name evidence="5" type="ORF">BGZ95_011022</name>
</gene>
<accession>A0AAD4H5G8</accession>
<feature type="compositionally biased region" description="Low complexity" evidence="3">
    <location>
        <begin position="9"/>
        <end position="19"/>
    </location>
</feature>
<dbReference type="Proteomes" id="UP001194580">
    <property type="component" value="Unassembled WGS sequence"/>
</dbReference>
<feature type="compositionally biased region" description="Gly residues" evidence="3">
    <location>
        <begin position="460"/>
        <end position="470"/>
    </location>
</feature>